<dbReference type="PANTHER" id="PTHR24103">
    <property type="entry name" value="E3 UBIQUITIN-PROTEIN LIGASE TRIM"/>
    <property type="match status" value="1"/>
</dbReference>
<reference evidence="9" key="1">
    <citation type="submission" date="2025-08" db="UniProtKB">
        <authorList>
            <consortium name="Ensembl"/>
        </authorList>
    </citation>
    <scope>IDENTIFICATION</scope>
</reference>
<feature type="domain" description="RING-type" evidence="6">
    <location>
        <begin position="16"/>
        <end position="57"/>
    </location>
</feature>
<dbReference type="FunFam" id="2.60.120.920:FF:000004">
    <property type="entry name" value="Butyrophilin subfamily 1 member A1"/>
    <property type="match status" value="1"/>
</dbReference>
<dbReference type="SMART" id="SM00449">
    <property type="entry name" value="SPRY"/>
    <property type="match status" value="1"/>
</dbReference>
<dbReference type="Pfam" id="PF00643">
    <property type="entry name" value="zf-B_box"/>
    <property type="match status" value="1"/>
</dbReference>
<dbReference type="InterPro" id="IPR006574">
    <property type="entry name" value="PRY"/>
</dbReference>
<dbReference type="Pfam" id="PF15227">
    <property type="entry name" value="zf-C3HC4_4"/>
    <property type="match status" value="1"/>
</dbReference>
<dbReference type="InterPro" id="IPR013083">
    <property type="entry name" value="Znf_RING/FYVE/PHD"/>
</dbReference>
<evidence type="ECO:0000256" key="3">
    <source>
        <dbReference type="ARBA" id="ARBA00022833"/>
    </source>
</evidence>
<dbReference type="SMART" id="SM00336">
    <property type="entry name" value="BBOX"/>
    <property type="match status" value="1"/>
</dbReference>
<dbReference type="CDD" id="cd19762">
    <property type="entry name" value="Bbox2_TRIM7-like"/>
    <property type="match status" value="1"/>
</dbReference>
<dbReference type="SMART" id="SM00589">
    <property type="entry name" value="PRY"/>
    <property type="match status" value="1"/>
</dbReference>
<dbReference type="OMA" id="WILLEQE"/>
<feature type="domain" description="B box-type" evidence="7">
    <location>
        <begin position="94"/>
        <end position="131"/>
    </location>
</feature>
<evidence type="ECO:0000259" key="6">
    <source>
        <dbReference type="PROSITE" id="PS50089"/>
    </source>
</evidence>
<dbReference type="InterPro" id="IPR013320">
    <property type="entry name" value="ConA-like_dom_sf"/>
</dbReference>
<dbReference type="SUPFAM" id="SSF57845">
    <property type="entry name" value="B-box zinc-binding domain"/>
    <property type="match status" value="1"/>
</dbReference>
<dbReference type="SMART" id="SM00184">
    <property type="entry name" value="RING"/>
    <property type="match status" value="1"/>
</dbReference>
<dbReference type="Gene3D" id="3.30.160.60">
    <property type="entry name" value="Classic Zinc Finger"/>
    <property type="match status" value="1"/>
</dbReference>
<dbReference type="InterPro" id="IPR001841">
    <property type="entry name" value="Znf_RING"/>
</dbReference>
<dbReference type="PROSITE" id="PS50188">
    <property type="entry name" value="B302_SPRY"/>
    <property type="match status" value="1"/>
</dbReference>
<proteinExistence type="predicted"/>
<dbReference type="InterPro" id="IPR050143">
    <property type="entry name" value="TRIM/RBCC"/>
</dbReference>
<sequence>MAAENPMESLQEEATCPVCLEYFTEPVILECGHNFCQACISQCWEGSDTAASCPQCRETVQQRNLRPNRQLANMVEISKRLSLQAAKGTGGDGVCGEHQEDLKLFCEEDQTPICVICRESRAHRAHTVIPIQEAAQEYKEKIQTQLKSLRDEREKLLGLKKQTQTERQKIVSEFRKLRQFLVEQERLLLAQLEKLDEEIVRIQNENVSKLSEQISRLSELISEMEGKCQKPASEFMQVRQEKREAPTPWISPELEEQVSGFSWKTIALLETLRKFKGTLEGSRRGNWDQYLTVGREWRWCIVNVTLDPDTAHPQLVLSEDGKSVRWGDTQQDLPDNPERFDTDRCVLVCEGFTLGRHCWEVEVGNRGGWALGVARESVGRKGRISRSPEGGIWAVERWWCQFQALTSPVTPLPLSQAPSRIRVCLDCDRGQVTFIDAGDEALIFTFPPGSIPGGRIRPWLWGEGGSIFHWGP</sequence>
<evidence type="ECO:0000256" key="1">
    <source>
        <dbReference type="ARBA" id="ARBA00022723"/>
    </source>
</evidence>
<dbReference type="PROSITE" id="PS00518">
    <property type="entry name" value="ZF_RING_1"/>
    <property type="match status" value="1"/>
</dbReference>
<keyword evidence="5" id="KW-0175">Coiled coil</keyword>
<dbReference type="CDD" id="cd12888">
    <property type="entry name" value="SPRY_PRY_TRIM7_like"/>
    <property type="match status" value="1"/>
</dbReference>
<dbReference type="Gene3D" id="2.60.120.920">
    <property type="match status" value="1"/>
</dbReference>
<evidence type="ECO:0000256" key="5">
    <source>
        <dbReference type="SAM" id="Coils"/>
    </source>
</evidence>
<dbReference type="Pfam" id="PF00622">
    <property type="entry name" value="SPRY"/>
    <property type="match status" value="1"/>
</dbReference>
<dbReference type="InterPro" id="IPR043136">
    <property type="entry name" value="B30.2/SPRY_sf"/>
</dbReference>
<dbReference type="Gene3D" id="3.30.40.10">
    <property type="entry name" value="Zinc/RING finger domain, C3HC4 (zinc finger)"/>
    <property type="match status" value="1"/>
</dbReference>
<organism evidence="9 10">
    <name type="scientific">Chrysemys picta bellii</name>
    <name type="common">Western painted turtle</name>
    <name type="synonym">Emys bellii</name>
    <dbReference type="NCBI Taxonomy" id="8478"/>
    <lineage>
        <taxon>Eukaryota</taxon>
        <taxon>Metazoa</taxon>
        <taxon>Chordata</taxon>
        <taxon>Craniata</taxon>
        <taxon>Vertebrata</taxon>
        <taxon>Euteleostomi</taxon>
        <taxon>Archelosauria</taxon>
        <taxon>Testudinata</taxon>
        <taxon>Testudines</taxon>
        <taxon>Cryptodira</taxon>
        <taxon>Durocryptodira</taxon>
        <taxon>Testudinoidea</taxon>
        <taxon>Emydidae</taxon>
        <taxon>Chrysemys</taxon>
    </lineage>
</organism>
<dbReference type="GeneTree" id="ENSGT01030000234669"/>
<dbReference type="SUPFAM" id="SSF49899">
    <property type="entry name" value="Concanavalin A-like lectins/glucanases"/>
    <property type="match status" value="1"/>
</dbReference>
<feature type="domain" description="B30.2/SPRY" evidence="8">
    <location>
        <begin position="284"/>
        <end position="472"/>
    </location>
</feature>
<dbReference type="InterPro" id="IPR001870">
    <property type="entry name" value="B30.2/SPRY"/>
</dbReference>
<dbReference type="InterPro" id="IPR003879">
    <property type="entry name" value="Butyrophylin_SPRY"/>
</dbReference>
<dbReference type="InterPro" id="IPR003877">
    <property type="entry name" value="SPRY_dom"/>
</dbReference>
<keyword evidence="10" id="KW-1185">Reference proteome</keyword>
<dbReference type="PROSITE" id="PS50089">
    <property type="entry name" value="ZF_RING_2"/>
    <property type="match status" value="1"/>
</dbReference>
<evidence type="ECO:0000313" key="10">
    <source>
        <dbReference type="Proteomes" id="UP000694380"/>
    </source>
</evidence>
<feature type="coiled-coil region" evidence="5">
    <location>
        <begin position="132"/>
        <end position="227"/>
    </location>
</feature>
<dbReference type="PROSITE" id="PS50119">
    <property type="entry name" value="ZF_BBOX"/>
    <property type="match status" value="1"/>
</dbReference>
<evidence type="ECO:0000256" key="2">
    <source>
        <dbReference type="ARBA" id="ARBA00022771"/>
    </source>
</evidence>
<protein>
    <recommendedName>
        <fullName evidence="11">Zinc finger protein RFP-like</fullName>
    </recommendedName>
</protein>
<keyword evidence="3" id="KW-0862">Zinc</keyword>
<reference evidence="9" key="2">
    <citation type="submission" date="2025-09" db="UniProtKB">
        <authorList>
            <consortium name="Ensembl"/>
        </authorList>
    </citation>
    <scope>IDENTIFICATION</scope>
</reference>
<name>A0A8C3HPN1_CHRPI</name>
<evidence type="ECO:0000259" key="7">
    <source>
        <dbReference type="PROSITE" id="PS50119"/>
    </source>
</evidence>
<evidence type="ECO:0000259" key="8">
    <source>
        <dbReference type="PROSITE" id="PS50188"/>
    </source>
</evidence>
<dbReference type="Pfam" id="PF13765">
    <property type="entry name" value="PRY"/>
    <property type="match status" value="1"/>
</dbReference>
<dbReference type="Ensembl" id="ENSCPBT00000025362.1">
    <property type="protein sequence ID" value="ENSCPBP00000021538.1"/>
    <property type="gene ID" value="ENSCPBG00000015478.1"/>
</dbReference>
<dbReference type="InterPro" id="IPR000315">
    <property type="entry name" value="Znf_B-box"/>
</dbReference>
<evidence type="ECO:0000256" key="4">
    <source>
        <dbReference type="PROSITE-ProRule" id="PRU00024"/>
    </source>
</evidence>
<keyword evidence="1" id="KW-0479">Metal-binding</keyword>
<dbReference type="Proteomes" id="UP000694380">
    <property type="component" value="Unplaced"/>
</dbReference>
<dbReference type="PRINTS" id="PR01407">
    <property type="entry name" value="BUTYPHLNCDUF"/>
</dbReference>
<dbReference type="CDD" id="cd16594">
    <property type="entry name" value="RING-HC_TRIM7-like_C-IV"/>
    <property type="match status" value="1"/>
</dbReference>
<dbReference type="InterPro" id="IPR017907">
    <property type="entry name" value="Znf_RING_CS"/>
</dbReference>
<evidence type="ECO:0008006" key="11">
    <source>
        <dbReference type="Google" id="ProtNLM"/>
    </source>
</evidence>
<dbReference type="SUPFAM" id="SSF57850">
    <property type="entry name" value="RING/U-box"/>
    <property type="match status" value="1"/>
</dbReference>
<dbReference type="GO" id="GO:0008270">
    <property type="term" value="F:zinc ion binding"/>
    <property type="evidence" value="ECO:0007669"/>
    <property type="project" value="UniProtKB-KW"/>
</dbReference>
<accession>A0A8C3HPN1</accession>
<dbReference type="AlphaFoldDB" id="A0A8C3HPN1"/>
<keyword evidence="2 4" id="KW-0863">Zinc-finger</keyword>
<evidence type="ECO:0000313" key="9">
    <source>
        <dbReference type="Ensembl" id="ENSCPBP00000021538.1"/>
    </source>
</evidence>